<protein>
    <submittedName>
        <fullName evidence="2">Uncharacterized protein</fullName>
    </submittedName>
</protein>
<evidence type="ECO:0000256" key="1">
    <source>
        <dbReference type="SAM" id="Phobius"/>
    </source>
</evidence>
<dbReference type="EMBL" id="JACIIX010000003">
    <property type="protein sequence ID" value="MBB6209658.1"/>
    <property type="molecule type" value="Genomic_DNA"/>
</dbReference>
<keyword evidence="1" id="KW-1133">Transmembrane helix</keyword>
<dbReference type="Proteomes" id="UP000544872">
    <property type="component" value="Unassembled WGS sequence"/>
</dbReference>
<sequence>MTFEEMFFYGMSGIGLIILVTLGLGAFVIWKATHPRG</sequence>
<reference evidence="2 3" key="1">
    <citation type="submission" date="2020-08" db="EMBL/GenBank/DDBJ databases">
        <title>Genomic Encyclopedia of Type Strains, Phase IV (KMG-IV): sequencing the most valuable type-strain genomes for metagenomic binning, comparative biology and taxonomic classification.</title>
        <authorList>
            <person name="Goeker M."/>
        </authorList>
    </citation>
    <scope>NUCLEOTIDE SEQUENCE [LARGE SCALE GENOMIC DNA]</scope>
    <source>
        <strain evidence="2 3">DSM 11590</strain>
    </source>
</reference>
<dbReference type="AlphaFoldDB" id="A0A7X0DL50"/>
<evidence type="ECO:0000313" key="3">
    <source>
        <dbReference type="Proteomes" id="UP000544872"/>
    </source>
</evidence>
<feature type="transmembrane region" description="Helical" evidence="1">
    <location>
        <begin position="6"/>
        <end position="30"/>
    </location>
</feature>
<organism evidence="2 3">
    <name type="scientific">Novispirillum itersonii</name>
    <name type="common">Aquaspirillum itersonii</name>
    <dbReference type="NCBI Taxonomy" id="189"/>
    <lineage>
        <taxon>Bacteria</taxon>
        <taxon>Pseudomonadati</taxon>
        <taxon>Pseudomonadota</taxon>
        <taxon>Alphaproteobacteria</taxon>
        <taxon>Rhodospirillales</taxon>
        <taxon>Novispirillaceae</taxon>
        <taxon>Novispirillum</taxon>
    </lineage>
</organism>
<accession>A0A7X0DL50</accession>
<keyword evidence="1" id="KW-0472">Membrane</keyword>
<name>A0A7X0DL50_NOVIT</name>
<gene>
    <name evidence="2" type="ORF">FHS48_001066</name>
</gene>
<comment type="caution">
    <text evidence="2">The sequence shown here is derived from an EMBL/GenBank/DDBJ whole genome shotgun (WGS) entry which is preliminary data.</text>
</comment>
<keyword evidence="3" id="KW-1185">Reference proteome</keyword>
<evidence type="ECO:0000313" key="2">
    <source>
        <dbReference type="EMBL" id="MBB6209658.1"/>
    </source>
</evidence>
<proteinExistence type="predicted"/>
<keyword evidence="1" id="KW-0812">Transmembrane</keyword>